<sequence>MGEDGTRFLTSLRATERVARSKAPLAFMSERTWRVRSTAPSFEEVQ</sequence>
<feature type="non-terminal residue" evidence="1">
    <location>
        <position position="46"/>
    </location>
</feature>
<dbReference type="AlphaFoldDB" id="A0A6J4RF77"/>
<protein>
    <submittedName>
        <fullName evidence="1">Uncharacterized protein</fullName>
    </submittedName>
</protein>
<evidence type="ECO:0000313" key="1">
    <source>
        <dbReference type="EMBL" id="CAA9467227.1"/>
    </source>
</evidence>
<gene>
    <name evidence="1" type="ORF">AVDCRST_MAG05-172</name>
</gene>
<organism evidence="1">
    <name type="scientific">uncultured Rubrobacteraceae bacterium</name>
    <dbReference type="NCBI Taxonomy" id="349277"/>
    <lineage>
        <taxon>Bacteria</taxon>
        <taxon>Bacillati</taxon>
        <taxon>Actinomycetota</taxon>
        <taxon>Rubrobacteria</taxon>
        <taxon>Rubrobacterales</taxon>
        <taxon>Rubrobacteraceae</taxon>
        <taxon>environmental samples</taxon>
    </lineage>
</organism>
<accession>A0A6J4RF77</accession>
<dbReference type="EMBL" id="CADCVM010000027">
    <property type="protein sequence ID" value="CAA9467227.1"/>
    <property type="molecule type" value="Genomic_DNA"/>
</dbReference>
<reference evidence="1" key="1">
    <citation type="submission" date="2020-02" db="EMBL/GenBank/DDBJ databases">
        <authorList>
            <person name="Meier V. D."/>
        </authorList>
    </citation>
    <scope>NUCLEOTIDE SEQUENCE</scope>
    <source>
        <strain evidence="1">AVDCRST_MAG05</strain>
    </source>
</reference>
<name>A0A6J4RF77_9ACTN</name>
<proteinExistence type="predicted"/>